<name>A0A5J5GNN5_9RHOB</name>
<dbReference type="InterPro" id="IPR010626">
    <property type="entry name" value="DUF1217"/>
</dbReference>
<reference evidence="1 2" key="1">
    <citation type="submission" date="2019-09" db="EMBL/GenBank/DDBJ databases">
        <authorList>
            <person name="Park J.-S."/>
            <person name="Choi H.-J."/>
        </authorList>
    </citation>
    <scope>NUCLEOTIDE SEQUENCE [LARGE SCALE GENOMIC DNA]</scope>
    <source>
        <strain evidence="1 2">176SS1-4</strain>
    </source>
</reference>
<proteinExistence type="predicted"/>
<dbReference type="Pfam" id="PF06748">
    <property type="entry name" value="DUF1217"/>
    <property type="match status" value="1"/>
</dbReference>
<keyword evidence="2" id="KW-1185">Reference proteome</keyword>
<protein>
    <submittedName>
        <fullName evidence="1">DUF1217 domain-containing protein</fullName>
    </submittedName>
</protein>
<evidence type="ECO:0000313" key="1">
    <source>
        <dbReference type="EMBL" id="KAA9009961.1"/>
    </source>
</evidence>
<dbReference type="Gene3D" id="1.10.3700.10">
    <property type="entry name" value="AGR C 984p-like"/>
    <property type="match status" value="1"/>
</dbReference>
<comment type="caution">
    <text evidence="1">The sequence shown here is derived from an EMBL/GenBank/DDBJ whole genome shotgun (WGS) entry which is preliminary data.</text>
</comment>
<organism evidence="1 2">
    <name type="scientific">Histidinibacterium aquaticum</name>
    <dbReference type="NCBI Taxonomy" id="2613962"/>
    <lineage>
        <taxon>Bacteria</taxon>
        <taxon>Pseudomonadati</taxon>
        <taxon>Pseudomonadota</taxon>
        <taxon>Alphaproteobacteria</taxon>
        <taxon>Rhodobacterales</taxon>
        <taxon>Paracoccaceae</taxon>
        <taxon>Histidinibacterium</taxon>
    </lineage>
</organism>
<evidence type="ECO:0000313" key="2">
    <source>
        <dbReference type="Proteomes" id="UP000326554"/>
    </source>
</evidence>
<dbReference type="Proteomes" id="UP000326554">
    <property type="component" value="Unassembled WGS sequence"/>
</dbReference>
<sequence length="274" mass="30518">MIPLAGMGTQTAMRLVDATRDRQLELIESSARHSRAISTFRERIGDIQSVEDLLDDQEVYTFVMRAFDLEDQIFGKAMIGKILESDINDRKALVNRLTDPRFRELHISMGFTDAGAKNANTLDPSWQEAIVDRYVEQRFINNQAEQNEAVGIALEFRRAAPEVKTWLDVLKDKGHATFMRTALGIPEQVAQLDIDKQAELFAKKFDIAKLKDPAEVEALVRKYTAISDALDGSAVAGNAAVQMMTNLASGASRRYVPITLDITAISAKPSAPYR</sequence>
<gene>
    <name evidence="1" type="ORF">F3S47_01475</name>
</gene>
<accession>A0A5J5GNN5</accession>
<dbReference type="AlphaFoldDB" id="A0A5J5GNN5"/>
<dbReference type="SUPFAM" id="SSF158837">
    <property type="entry name" value="AGR C 984p-like"/>
    <property type="match status" value="1"/>
</dbReference>
<dbReference type="EMBL" id="VYQE01000001">
    <property type="protein sequence ID" value="KAA9009961.1"/>
    <property type="molecule type" value="Genomic_DNA"/>
</dbReference>
<dbReference type="RefSeq" id="WP_150443446.1">
    <property type="nucleotide sequence ID" value="NZ_VYQE01000001.1"/>
</dbReference>
<dbReference type="InterPro" id="IPR023157">
    <property type="entry name" value="AGR-C-984p-like_sf"/>
</dbReference>